<evidence type="ECO:0000313" key="2">
    <source>
        <dbReference type="EMBL" id="GFS00973.1"/>
    </source>
</evidence>
<evidence type="ECO:0000313" key="3">
    <source>
        <dbReference type="Proteomes" id="UP000762676"/>
    </source>
</evidence>
<keyword evidence="3" id="KW-1185">Reference proteome</keyword>
<dbReference type="AlphaFoldDB" id="A0AAV4HS82"/>
<reference evidence="2 3" key="1">
    <citation type="journal article" date="2021" name="Elife">
        <title>Chloroplast acquisition without the gene transfer in kleptoplastic sea slugs, Plakobranchus ocellatus.</title>
        <authorList>
            <person name="Maeda T."/>
            <person name="Takahashi S."/>
            <person name="Yoshida T."/>
            <person name="Shimamura S."/>
            <person name="Takaki Y."/>
            <person name="Nagai Y."/>
            <person name="Toyoda A."/>
            <person name="Suzuki Y."/>
            <person name="Arimoto A."/>
            <person name="Ishii H."/>
            <person name="Satoh N."/>
            <person name="Nishiyama T."/>
            <person name="Hasebe M."/>
            <person name="Maruyama T."/>
            <person name="Minagawa J."/>
            <person name="Obokata J."/>
            <person name="Shigenobu S."/>
        </authorList>
    </citation>
    <scope>NUCLEOTIDE SEQUENCE [LARGE SCALE GENOMIC DNA]</scope>
</reference>
<dbReference type="Pfam" id="PF20700">
    <property type="entry name" value="Mutator"/>
    <property type="match status" value="1"/>
</dbReference>
<name>A0AAV4HS82_9GAST</name>
<dbReference type="InterPro" id="IPR049012">
    <property type="entry name" value="Mutator_transp_dom"/>
</dbReference>
<gene>
    <name evidence="2" type="ORF">ElyMa_006411800</name>
</gene>
<evidence type="ECO:0000259" key="1">
    <source>
        <dbReference type="Pfam" id="PF20700"/>
    </source>
</evidence>
<accession>A0AAV4HS82</accession>
<sequence length="173" mass="19233">MNMSSSISKSTVGCINNQVSNAATSAQKVIKSLASKEEFDYAEDRESSERNMDVSVDGLWMTRGHSPSIGATSMIGLVTGNVLDIVTHSIKCKSCDNWQNQDEKSEKHIAWKAVHNKDCTKTHQRSAGSIEAGSAVTMFSRSVENYSLRYMRYIEDGDNNSYKKVHDLKKTTK</sequence>
<proteinExistence type="predicted"/>
<feature type="domain" description="Mutator-like transposase" evidence="1">
    <location>
        <begin position="1"/>
        <end position="170"/>
    </location>
</feature>
<organism evidence="2 3">
    <name type="scientific">Elysia marginata</name>
    <dbReference type="NCBI Taxonomy" id="1093978"/>
    <lineage>
        <taxon>Eukaryota</taxon>
        <taxon>Metazoa</taxon>
        <taxon>Spiralia</taxon>
        <taxon>Lophotrochozoa</taxon>
        <taxon>Mollusca</taxon>
        <taxon>Gastropoda</taxon>
        <taxon>Heterobranchia</taxon>
        <taxon>Euthyneura</taxon>
        <taxon>Panpulmonata</taxon>
        <taxon>Sacoglossa</taxon>
        <taxon>Placobranchoidea</taxon>
        <taxon>Plakobranchidae</taxon>
        <taxon>Elysia</taxon>
    </lineage>
</organism>
<comment type="caution">
    <text evidence="2">The sequence shown here is derived from an EMBL/GenBank/DDBJ whole genome shotgun (WGS) entry which is preliminary data.</text>
</comment>
<dbReference type="Proteomes" id="UP000762676">
    <property type="component" value="Unassembled WGS sequence"/>
</dbReference>
<dbReference type="EMBL" id="BMAT01012874">
    <property type="protein sequence ID" value="GFS00973.1"/>
    <property type="molecule type" value="Genomic_DNA"/>
</dbReference>
<protein>
    <recommendedName>
        <fullName evidence="1">Mutator-like transposase domain-containing protein</fullName>
    </recommendedName>
</protein>